<proteinExistence type="predicted"/>
<protein>
    <submittedName>
        <fullName evidence="2">DUF2877 domain-containing protein</fullName>
    </submittedName>
</protein>
<dbReference type="Pfam" id="PF11392">
    <property type="entry name" value="AllH"/>
    <property type="match status" value="1"/>
</dbReference>
<dbReference type="Proteomes" id="UP000183920">
    <property type="component" value="Unassembled WGS sequence"/>
</dbReference>
<evidence type="ECO:0000313" key="2">
    <source>
        <dbReference type="EMBL" id="MBJ2117349.1"/>
    </source>
</evidence>
<dbReference type="Proteomes" id="UP000619976">
    <property type="component" value="Unassembled WGS sequence"/>
</dbReference>
<evidence type="ECO:0000313" key="1">
    <source>
        <dbReference type="EMBL" id="CRL65339.1"/>
    </source>
</evidence>
<evidence type="ECO:0000313" key="4">
    <source>
        <dbReference type="Proteomes" id="UP000619976"/>
    </source>
</evidence>
<dbReference type="RefSeq" id="WP_072065123.1">
    <property type="nucleotide sequence ID" value="NZ_CAXOKJ010000010.1"/>
</dbReference>
<dbReference type="EMBL" id="JAEKCB010000002">
    <property type="protein sequence ID" value="MBJ2117349.1"/>
    <property type="molecule type" value="Genomic_DNA"/>
</dbReference>
<keyword evidence="4" id="KW-1185">Reference proteome</keyword>
<reference evidence="1" key="1">
    <citation type="submission" date="2015-06" db="EMBL/GenBank/DDBJ databases">
        <authorList>
            <person name="Urmite Genomes Urmite Genomes"/>
        </authorList>
    </citation>
    <scope>NUCLEOTIDE SEQUENCE [LARGE SCALE GENOMIC DNA]</scope>
    <source>
        <strain evidence="1">CSUR P1867</strain>
    </source>
</reference>
<reference evidence="3" key="2">
    <citation type="submission" date="2015-06" db="EMBL/GenBank/DDBJ databases">
        <authorList>
            <person name="Urmite Genomes"/>
        </authorList>
    </citation>
    <scope>NUCLEOTIDE SEQUENCE [LARGE SCALE GENOMIC DNA]</scope>
    <source>
        <strain evidence="3">CSUR P1867</strain>
    </source>
</reference>
<gene>
    <name evidence="1" type="ORF">BN1804_03458</name>
    <name evidence="2" type="ORF">JFQ69_06705</name>
</gene>
<accession>A0A379EPD7</accession>
<dbReference type="AlphaFoldDB" id="A0A0G4QI94"/>
<name>A0A0G4QI94_9GAMM</name>
<accession>A0A0G4QI94</accession>
<evidence type="ECO:0000313" key="3">
    <source>
        <dbReference type="Proteomes" id="UP000183920"/>
    </source>
</evidence>
<reference evidence="2 4" key="3">
    <citation type="submission" date="2020-12" db="EMBL/GenBank/DDBJ databases">
        <title>Enhanced detection system for hospital associated transmission using whole genome sequencing surveillance.</title>
        <authorList>
            <person name="Harrison L.H."/>
            <person name="Van Tyne D."/>
            <person name="Marsh J.W."/>
            <person name="Griffith M.P."/>
            <person name="Snyder D.J."/>
            <person name="Cooper V.S."/>
            <person name="Mustapha M."/>
        </authorList>
    </citation>
    <scope>NUCLEOTIDE SEQUENCE [LARGE SCALE GENOMIC DNA]</scope>
    <source>
        <strain evidence="2 4">PR00195</strain>
    </source>
</reference>
<dbReference type="GeneID" id="76523910"/>
<organism evidence="1 3">
    <name type="scientific">Proteus penneri</name>
    <dbReference type="NCBI Taxonomy" id="102862"/>
    <lineage>
        <taxon>Bacteria</taxon>
        <taxon>Pseudomonadati</taxon>
        <taxon>Pseudomonadota</taxon>
        <taxon>Gammaproteobacteria</taxon>
        <taxon>Enterobacterales</taxon>
        <taxon>Morganellaceae</taxon>
        <taxon>Proteus</taxon>
    </lineage>
</organism>
<dbReference type="InterPro" id="IPR021530">
    <property type="entry name" value="AllH-like"/>
</dbReference>
<sequence>MQIQALQTSQHITDFEGEIKCVGIYDHALNFICPQQRLITFHREGRGLSPMGWLLKQDDFDYFAKQCHPSVMMSLKDHQAILANKLTLLAGQREDLRLQDKAELDLRWLESFFSLLSPSIATGLYGPLKNYRQIAQLNEIKLLTKLFHNQLLGNAVNWAIFTGKGPGLTPSSDDMLVGMLFAHYLAEPENKLNNFFYNTPPLSELTTVVSKHYLEYATQGIFSTYLIQLGKKIKNKEIIFKDMLEILSIGHHSGADTLLGLWIGYQTKKQQQHIY</sequence>
<dbReference type="EMBL" id="CVRY01000008">
    <property type="protein sequence ID" value="CRL65339.1"/>
    <property type="molecule type" value="Genomic_DNA"/>
</dbReference>